<evidence type="ECO:0000313" key="2">
    <source>
        <dbReference type="Proteomes" id="UP000004030"/>
    </source>
</evidence>
<dbReference type="AlphaFoldDB" id="G6E6Y6"/>
<organism evidence="1 2">
    <name type="scientific">Novosphingobium pentaromativorans US6-1</name>
    <dbReference type="NCBI Taxonomy" id="1088721"/>
    <lineage>
        <taxon>Bacteria</taxon>
        <taxon>Pseudomonadati</taxon>
        <taxon>Pseudomonadota</taxon>
        <taxon>Alphaproteobacteria</taxon>
        <taxon>Sphingomonadales</taxon>
        <taxon>Sphingomonadaceae</taxon>
        <taxon>Novosphingobium</taxon>
    </lineage>
</organism>
<dbReference type="EMBL" id="AGFM01000002">
    <property type="protein sequence ID" value="EHJ63032.1"/>
    <property type="molecule type" value="Genomic_DNA"/>
</dbReference>
<keyword evidence="2" id="KW-1185">Reference proteome</keyword>
<accession>G6E6Y6</accession>
<dbReference type="Proteomes" id="UP000004030">
    <property type="component" value="Unassembled WGS sequence"/>
</dbReference>
<protein>
    <submittedName>
        <fullName evidence="1">Uncharacterized protein</fullName>
    </submittedName>
</protein>
<comment type="caution">
    <text evidence="1">The sequence shown here is derived from an EMBL/GenBank/DDBJ whole genome shotgun (WGS) entry which is preliminary data.</text>
</comment>
<sequence length="441" mass="48405">MLEAAPVVDDHDLSASAAQRRAHFLQQHRLPRAGFAADRDIVVASIVLEWRPEEGLAAPAHEQQVRMDAAEILALHGSDIGRCRREHGLEALEALHVRAKPIGQRHRHGREQPLDLQVSLIGKIPARRLVDRLDRAFVAVPAAERGVGRQTIEDPHQTSAFLQLGLHMLPLGRLLADAGQEARTARSGKARRAHELEAGLGRSSFLVGIDEAQHRRGRAGEAQLVGEHVADKPRAFPRRPALGHVARGKMPHVEGIGVDRADLGNAVLDLARRTKPLGDEPHTVFVDDELDIVPDRLGRDRVVRIIGHGIVLRRGGRRGQVVDDRDQLLGLDFGNAQIERFQHGNKAVAGLLEIFVADRLGRRHADRNDDLMVPGVEGRILRARFPDKAVEPPCAVTGNRLVDAALDIARRKPGCDDPADARGCEMQDLETGACRKPFGEE</sequence>
<evidence type="ECO:0000313" key="1">
    <source>
        <dbReference type="EMBL" id="EHJ63032.1"/>
    </source>
</evidence>
<gene>
    <name evidence="1" type="ORF">NSU_0107</name>
</gene>
<reference evidence="1 2" key="1">
    <citation type="journal article" date="2012" name="J. Bacteriol.">
        <title>Genome sequence of benzo(a)pyrene-degrading bacterium Novosphingobium pentaromativorans US6-1.</title>
        <authorList>
            <person name="Luo Y.R."/>
            <person name="Kang S.G."/>
            <person name="Kim S.J."/>
            <person name="Kim M.R."/>
            <person name="Li N."/>
            <person name="Lee J.H."/>
            <person name="Kwon K.K."/>
        </authorList>
    </citation>
    <scope>NUCLEOTIDE SEQUENCE [LARGE SCALE GENOMIC DNA]</scope>
    <source>
        <strain evidence="1 2">US6-1</strain>
    </source>
</reference>
<proteinExistence type="predicted"/>
<name>G6E6Y6_9SPHN</name>
<dbReference type="PATRIC" id="fig|1088721.3.peg.104"/>